<dbReference type="EMBL" id="CABPRJ010001255">
    <property type="protein sequence ID" value="VVC35283.1"/>
    <property type="molecule type" value="Genomic_DNA"/>
</dbReference>
<proteinExistence type="predicted"/>
<evidence type="ECO:0000313" key="2">
    <source>
        <dbReference type="Proteomes" id="UP000325440"/>
    </source>
</evidence>
<protein>
    <submittedName>
        <fullName evidence="1">Uncharacterized protein</fullName>
    </submittedName>
</protein>
<dbReference type="Proteomes" id="UP000325440">
    <property type="component" value="Unassembled WGS sequence"/>
</dbReference>
<feature type="non-terminal residue" evidence="1">
    <location>
        <position position="116"/>
    </location>
</feature>
<name>A0A5E4MST7_9HEMI</name>
<dbReference type="AlphaFoldDB" id="A0A5E4MST7"/>
<reference evidence="1 2" key="1">
    <citation type="submission" date="2019-08" db="EMBL/GenBank/DDBJ databases">
        <authorList>
            <person name="Alioto T."/>
            <person name="Alioto T."/>
            <person name="Gomez Garrido J."/>
        </authorList>
    </citation>
    <scope>NUCLEOTIDE SEQUENCE [LARGE SCALE GENOMIC DNA]</scope>
</reference>
<dbReference type="OrthoDB" id="6590142at2759"/>
<keyword evidence="2" id="KW-1185">Reference proteome</keyword>
<organism evidence="1 2">
    <name type="scientific">Cinara cedri</name>
    <dbReference type="NCBI Taxonomy" id="506608"/>
    <lineage>
        <taxon>Eukaryota</taxon>
        <taxon>Metazoa</taxon>
        <taxon>Ecdysozoa</taxon>
        <taxon>Arthropoda</taxon>
        <taxon>Hexapoda</taxon>
        <taxon>Insecta</taxon>
        <taxon>Pterygota</taxon>
        <taxon>Neoptera</taxon>
        <taxon>Paraneoptera</taxon>
        <taxon>Hemiptera</taxon>
        <taxon>Sternorrhyncha</taxon>
        <taxon>Aphidomorpha</taxon>
        <taxon>Aphidoidea</taxon>
        <taxon>Aphididae</taxon>
        <taxon>Lachninae</taxon>
        <taxon>Cinara</taxon>
    </lineage>
</organism>
<gene>
    <name evidence="1" type="ORF">CINCED_3A009070</name>
</gene>
<dbReference type="PANTHER" id="PTHR45749:SF21">
    <property type="entry name" value="DUF4371 DOMAIN-CONTAINING PROTEIN"/>
    <property type="match status" value="1"/>
</dbReference>
<evidence type="ECO:0000313" key="1">
    <source>
        <dbReference type="EMBL" id="VVC35283.1"/>
    </source>
</evidence>
<accession>A0A5E4MST7</accession>
<dbReference type="PANTHER" id="PTHR45749">
    <property type="match status" value="1"/>
</dbReference>
<sequence>MAIINLLAKYDPILATLLEKPKGSVKNLNHKIQDQIISLTEIEIKKYILADVTAASFFSLIHDTTQDISKLDQVSTIYRYVYIEKNELGIPIRIEIREDFIGFTEAEEGTGRAMEE</sequence>